<evidence type="ECO:0000313" key="6">
    <source>
        <dbReference type="Proteomes" id="UP000289738"/>
    </source>
</evidence>
<feature type="region of interest" description="Disordered" evidence="4">
    <location>
        <begin position="305"/>
        <end position="345"/>
    </location>
</feature>
<reference evidence="5 6" key="1">
    <citation type="submission" date="2019-01" db="EMBL/GenBank/DDBJ databases">
        <title>Sequencing of cultivated peanut Arachis hypogaea provides insights into genome evolution and oil improvement.</title>
        <authorList>
            <person name="Chen X."/>
        </authorList>
    </citation>
    <scope>NUCLEOTIDE SEQUENCE [LARGE SCALE GENOMIC DNA]</scope>
    <source>
        <strain evidence="6">cv. Fuhuasheng</strain>
        <tissue evidence="5">Leaves</tissue>
    </source>
</reference>
<dbReference type="Pfam" id="PF00400">
    <property type="entry name" value="WD40"/>
    <property type="match status" value="3"/>
</dbReference>
<feature type="compositionally biased region" description="Basic and acidic residues" evidence="4">
    <location>
        <begin position="308"/>
        <end position="328"/>
    </location>
</feature>
<feature type="region of interest" description="Disordered" evidence="4">
    <location>
        <begin position="881"/>
        <end position="916"/>
    </location>
</feature>
<evidence type="ECO:0008006" key="7">
    <source>
        <dbReference type="Google" id="ProtNLM"/>
    </source>
</evidence>
<dbReference type="SMART" id="SM00320">
    <property type="entry name" value="WD40"/>
    <property type="match status" value="7"/>
</dbReference>
<dbReference type="Gene3D" id="2.130.10.10">
    <property type="entry name" value="YVTN repeat-like/Quinoprotein amine dehydrogenase"/>
    <property type="match status" value="2"/>
</dbReference>
<keyword evidence="2" id="KW-0677">Repeat</keyword>
<dbReference type="PROSITE" id="PS50294">
    <property type="entry name" value="WD_REPEATS_REGION"/>
    <property type="match status" value="2"/>
</dbReference>
<dbReference type="AlphaFoldDB" id="A0A445A3U8"/>
<proteinExistence type="predicted"/>
<evidence type="ECO:0000256" key="2">
    <source>
        <dbReference type="ARBA" id="ARBA00022737"/>
    </source>
</evidence>
<dbReference type="FunFam" id="2.130.10.10:FF:000712">
    <property type="entry name" value="Transducin/WD40 repeat-like superfamily protein"/>
    <property type="match status" value="1"/>
</dbReference>
<organism evidence="5 6">
    <name type="scientific">Arachis hypogaea</name>
    <name type="common">Peanut</name>
    <dbReference type="NCBI Taxonomy" id="3818"/>
    <lineage>
        <taxon>Eukaryota</taxon>
        <taxon>Viridiplantae</taxon>
        <taxon>Streptophyta</taxon>
        <taxon>Embryophyta</taxon>
        <taxon>Tracheophyta</taxon>
        <taxon>Spermatophyta</taxon>
        <taxon>Magnoliopsida</taxon>
        <taxon>eudicotyledons</taxon>
        <taxon>Gunneridae</taxon>
        <taxon>Pentapetalae</taxon>
        <taxon>rosids</taxon>
        <taxon>fabids</taxon>
        <taxon>Fabales</taxon>
        <taxon>Fabaceae</taxon>
        <taxon>Papilionoideae</taxon>
        <taxon>50 kb inversion clade</taxon>
        <taxon>dalbergioids sensu lato</taxon>
        <taxon>Dalbergieae</taxon>
        <taxon>Pterocarpus clade</taxon>
        <taxon>Arachis</taxon>
    </lineage>
</organism>
<keyword evidence="1 3" id="KW-0853">WD repeat</keyword>
<feature type="repeat" description="WD" evidence="3">
    <location>
        <begin position="662"/>
        <end position="696"/>
    </location>
</feature>
<dbReference type="InterPro" id="IPR020472">
    <property type="entry name" value="WD40_PAC1"/>
</dbReference>
<feature type="repeat" description="WD" evidence="3">
    <location>
        <begin position="371"/>
        <end position="404"/>
    </location>
</feature>
<accession>A0A445A3U8</accession>
<dbReference type="Proteomes" id="UP000289738">
    <property type="component" value="Chromosome B03"/>
</dbReference>
<dbReference type="STRING" id="3818.A0A445A3U8"/>
<comment type="caution">
    <text evidence="5">The sequence shown here is derived from an EMBL/GenBank/DDBJ whole genome shotgun (WGS) entry which is preliminary data.</text>
</comment>
<evidence type="ECO:0000256" key="1">
    <source>
        <dbReference type="ARBA" id="ARBA00022574"/>
    </source>
</evidence>
<feature type="region of interest" description="Disordered" evidence="4">
    <location>
        <begin position="435"/>
        <end position="458"/>
    </location>
</feature>
<dbReference type="PANTHER" id="PTHR14221">
    <property type="entry name" value="WD REPEAT DOMAIN 44"/>
    <property type="match status" value="1"/>
</dbReference>
<feature type="compositionally biased region" description="Polar residues" evidence="4">
    <location>
        <begin position="330"/>
        <end position="342"/>
    </location>
</feature>
<dbReference type="EMBL" id="SDMP01000013">
    <property type="protein sequence ID" value="RYR21121.1"/>
    <property type="molecule type" value="Genomic_DNA"/>
</dbReference>
<feature type="region of interest" description="Disordered" evidence="4">
    <location>
        <begin position="253"/>
        <end position="289"/>
    </location>
</feature>
<dbReference type="InterPro" id="IPR001680">
    <property type="entry name" value="WD40_rpt"/>
</dbReference>
<sequence>MTKPIVDQEEEEEETHTLFYDSHDRLLSSSTSSSNSDDDTATSPQNDTNTAKNDSTNNSNSSSPTHALAMCRYDIWISEPSSVSERRSRLLRHFGLPARSVSSQHLHRVAADTTSAASAAAAILRSKSESAADRCDLQVPAQQPAIRSVCRSGDAGSVVNNGNCSANGNVSTVIDSRGKSNETRREIESVEEEACTIKDLDNGKEFVVKEVRKDGTWKKLREVGTGRHLTMEEFEMTVGHSPIVQELMRRQNVEDGNGDGDGDAVDLNSNDCSRSGGGGDSGGESKVKRRGSWFKSIKSVASSVAAAGHKERWSRSGDERDTSSEKGGRRSSSATDDSQDGSSFLCPERVRVRQYGKSCKELTGLYKSQEIQAHEGSIWSIRFSLDGRYLASAGEDCVIHVWQVVETERKGELLLMEKPEDANVNMLFIMNGSPERATLSPSKESSLEKRRRGRPSVSRKSLSLDQLVVPETVFALTEKPICSFEGHLDDVLDLSWSRSQCQGRRLRIFSCSTSVVQSMHGYHGLEQRTNQSRSFHGPNSTSKASLLGEGCFTHINFLATLTLRDVRLIIYPLTPRNDCLEREHLWVGSPTVLDPIGSNTIELRLSSPNSTPKTSFCGEGCLTIINYLDTLFLRNVRLHLLSSSMDKTVRLWHLSSKSCLKIFSHSDYVTCIQFNPVDDRYFISGSLDAKVRIWSIPDRQVVDWTDLHEMVTAASYTPDGQGALVGSIKGSCHLYNTSENKLQQKSQINLQNRRKRSRKITGFQFAPGSSSEVLITSSDSRIRVVDGVDLVHKFKGFRNSTSQISASLTANGKYIVAASEDSHIYIWRNEADCRPNRSKAVTVTSSYEHFHCKDVSVAIPWPGMDYAWEMHDTFSREQPEFDDNVDEVSSANHPPTPVEEDIGTEGSQSASGCNNSPLHGTIAGATDSYFFDRISATWPDEKQLAATRNRSSQISVDLSSNAVSQNMSAWGMVIVTAGLRGEIRTFQNFGLPLGV</sequence>
<gene>
    <name evidence="5" type="ORF">Ahy_B03g066382</name>
</gene>
<keyword evidence="6" id="KW-1185">Reference proteome</keyword>
<evidence type="ECO:0000256" key="3">
    <source>
        <dbReference type="PROSITE-ProRule" id="PRU00221"/>
    </source>
</evidence>
<dbReference type="InterPro" id="IPR015943">
    <property type="entry name" value="WD40/YVTN_repeat-like_dom_sf"/>
</dbReference>
<evidence type="ECO:0000256" key="4">
    <source>
        <dbReference type="SAM" id="MobiDB-lite"/>
    </source>
</evidence>
<feature type="compositionally biased region" description="Polar residues" evidence="4">
    <location>
        <begin position="905"/>
        <end position="916"/>
    </location>
</feature>
<dbReference type="PRINTS" id="PR00320">
    <property type="entry name" value="GPROTEINBRPT"/>
</dbReference>
<feature type="region of interest" description="Disordered" evidence="4">
    <location>
        <begin position="1"/>
        <end position="64"/>
    </location>
</feature>
<evidence type="ECO:0000313" key="5">
    <source>
        <dbReference type="EMBL" id="RYR21121.1"/>
    </source>
</evidence>
<dbReference type="InterPro" id="IPR040324">
    <property type="entry name" value="WDR44/Dgr2"/>
</dbReference>
<feature type="compositionally biased region" description="Low complexity" evidence="4">
    <location>
        <begin position="28"/>
        <end position="63"/>
    </location>
</feature>
<dbReference type="PROSITE" id="PS50082">
    <property type="entry name" value="WD_REPEATS_2"/>
    <property type="match status" value="3"/>
</dbReference>
<dbReference type="InterPro" id="IPR036322">
    <property type="entry name" value="WD40_repeat_dom_sf"/>
</dbReference>
<feature type="repeat" description="WD" evidence="3">
    <location>
        <begin position="640"/>
        <end position="662"/>
    </location>
</feature>
<protein>
    <recommendedName>
        <fullName evidence="7">WD repeat-containing protein</fullName>
    </recommendedName>
</protein>
<dbReference type="PANTHER" id="PTHR14221:SF67">
    <property type="entry name" value="WD REPEAT-CONTAINING PROTEIN 44-LIKE"/>
    <property type="match status" value="1"/>
</dbReference>
<dbReference type="SUPFAM" id="SSF50978">
    <property type="entry name" value="WD40 repeat-like"/>
    <property type="match status" value="1"/>
</dbReference>
<name>A0A445A3U8_ARAHY</name>